<feature type="transmembrane region" description="Helical" evidence="2">
    <location>
        <begin position="663"/>
        <end position="683"/>
    </location>
</feature>
<reference evidence="4" key="1">
    <citation type="submission" date="2023-07" db="EMBL/GenBank/DDBJ databases">
        <authorList>
            <consortium name="AG Swart"/>
            <person name="Singh M."/>
            <person name="Singh A."/>
            <person name="Seah K."/>
            <person name="Emmerich C."/>
        </authorList>
    </citation>
    <scope>NUCLEOTIDE SEQUENCE</scope>
    <source>
        <strain evidence="4">DP1</strain>
    </source>
</reference>
<accession>A0AAD2CZ61</accession>
<feature type="transmembrane region" description="Helical" evidence="2">
    <location>
        <begin position="638"/>
        <end position="657"/>
    </location>
</feature>
<keyword evidence="2" id="KW-0812">Transmembrane</keyword>
<keyword evidence="2" id="KW-1133">Transmembrane helix</keyword>
<dbReference type="EMBL" id="CAMPGE010015710">
    <property type="protein sequence ID" value="CAI2374318.1"/>
    <property type="molecule type" value="Genomic_DNA"/>
</dbReference>
<feature type="transmembrane region" description="Helical" evidence="2">
    <location>
        <begin position="518"/>
        <end position="541"/>
    </location>
</feature>
<dbReference type="PANTHER" id="PTHR13018:SF83">
    <property type="entry name" value="RRM DOMAIN-CONTAINING PROTEIN"/>
    <property type="match status" value="1"/>
</dbReference>
<feature type="transmembrane region" description="Helical" evidence="2">
    <location>
        <begin position="143"/>
        <end position="167"/>
    </location>
</feature>
<dbReference type="GO" id="GO:0005886">
    <property type="term" value="C:plasma membrane"/>
    <property type="evidence" value="ECO:0007669"/>
    <property type="project" value="TreeGrafter"/>
</dbReference>
<feature type="transmembrane region" description="Helical" evidence="2">
    <location>
        <begin position="207"/>
        <end position="225"/>
    </location>
</feature>
<dbReference type="InterPro" id="IPR045122">
    <property type="entry name" value="Csc1-like"/>
</dbReference>
<protein>
    <recommendedName>
        <fullName evidence="3">Anoctamin transmembrane domain-containing protein</fullName>
    </recommendedName>
</protein>
<keyword evidence="2" id="KW-0472">Membrane</keyword>
<keyword evidence="1" id="KW-0175">Coiled coil</keyword>
<dbReference type="AlphaFoldDB" id="A0AAD2CZ61"/>
<gene>
    <name evidence="4" type="ORF">ECRASSUSDP1_LOCUS15670</name>
</gene>
<feature type="transmembrane region" description="Helical" evidence="2">
    <location>
        <begin position="395"/>
        <end position="418"/>
    </location>
</feature>
<dbReference type="InterPro" id="IPR049452">
    <property type="entry name" value="Anoctamin_TM"/>
</dbReference>
<dbReference type="PANTHER" id="PTHR13018">
    <property type="entry name" value="PROBABLE MEMBRANE PROTEIN DUF221-RELATED"/>
    <property type="match status" value="1"/>
</dbReference>
<proteinExistence type="predicted"/>
<evidence type="ECO:0000256" key="1">
    <source>
        <dbReference type="SAM" id="Coils"/>
    </source>
</evidence>
<feature type="transmembrane region" description="Helical" evidence="2">
    <location>
        <begin position="438"/>
        <end position="457"/>
    </location>
</feature>
<evidence type="ECO:0000256" key="2">
    <source>
        <dbReference type="SAM" id="Phobius"/>
    </source>
</evidence>
<feature type="domain" description="Anoctamin transmembrane" evidence="3">
    <location>
        <begin position="359"/>
        <end position="655"/>
    </location>
</feature>
<evidence type="ECO:0000313" key="4">
    <source>
        <dbReference type="EMBL" id="CAI2374318.1"/>
    </source>
</evidence>
<feature type="transmembrane region" description="Helical" evidence="2">
    <location>
        <begin position="600"/>
        <end position="617"/>
    </location>
</feature>
<comment type="caution">
    <text evidence="4">The sequence shown here is derived from an EMBL/GenBank/DDBJ whole genome shotgun (WGS) entry which is preliminary data.</text>
</comment>
<evidence type="ECO:0000313" key="5">
    <source>
        <dbReference type="Proteomes" id="UP001295684"/>
    </source>
</evidence>
<name>A0AAD2CZ61_EUPCR</name>
<keyword evidence="5" id="KW-1185">Reference proteome</keyword>
<organism evidence="4 5">
    <name type="scientific">Euplotes crassus</name>
    <dbReference type="NCBI Taxonomy" id="5936"/>
    <lineage>
        <taxon>Eukaryota</taxon>
        <taxon>Sar</taxon>
        <taxon>Alveolata</taxon>
        <taxon>Ciliophora</taxon>
        <taxon>Intramacronucleata</taxon>
        <taxon>Spirotrichea</taxon>
        <taxon>Hypotrichia</taxon>
        <taxon>Euplotida</taxon>
        <taxon>Euplotidae</taxon>
        <taxon>Moneuplotes</taxon>
    </lineage>
</organism>
<dbReference type="Pfam" id="PF04547">
    <property type="entry name" value="Anoctamin"/>
    <property type="match status" value="1"/>
</dbReference>
<sequence>MRDSLEDYKGEFMPSISSCYSQYLEPHFIDSKNLTIANKKTSDQVMADFDREKELKLNRIPPCRATAEYHGAASRTFLTPEDIRKLSSNKSILKTKTELLPHCKGKECPCCQHKLEGINELKRLSFWTYVETFKIFGTGVPMFFYFMIFLMVLFASISVLVSVPTIVLNVMEDNKYDLGVLSPSFLVYTSIGNHGITASDYTKSPSINFITTLNLISTFLIFLGYRTYRCSSLKFASKIDEETITPSDFTLLASKIPSTATKASITRYLQEVLGVPEVQDPLHNVILCYDIKKPVKLLRKKLKIEEELGRGKALKEKEAIIEKLNKQIRDYELKYKAHEKEDNGFCDTFGNKIIICKSKRKDKEFKFKTQRAGEPTDIFWENLPITADKRFKRSLLSFLAMLGLLAFSFGCNLLFGIFKDSLERRYEDSGNNFKIEHSLILMFYNIANAMVIGFFNVSLKTLARFLTEYERHDSYTSYTLSLTVKMVVTLYINTAIIPLCVNYQEKYWFASTGLIADIFYNTLTICFVSPLLYVWDPYYLLKLCKRRREIKKGEKSKLTQRRLNELYEGQEIGLENRYTSAFLIILVCSTYTVLLPILPIICFFGILYQYCLAKYMLVKRNTRPREVGYFMDIKASNIFFFVILINGCSVWYFLTRLSDGENFFAWIPLILAGVCALLPISYIEGILKFNKVKKNDEDTYESIINKHHCSYKTSNPVGENGKISIERLAAYAAKDKLKQREIIWGDLAKEIKNSLLLKNHIPSQIPQRAKAFSPLSAKPEFSRKSTINRNDTLKDMLPTFNAEKRTKSTKDMLHIILNTPRKPEIQKSSKFISSNQFFWWSQCY</sequence>
<feature type="coiled-coil region" evidence="1">
    <location>
        <begin position="314"/>
        <end position="341"/>
    </location>
</feature>
<evidence type="ECO:0000259" key="3">
    <source>
        <dbReference type="Pfam" id="PF04547"/>
    </source>
</evidence>
<dbReference type="Proteomes" id="UP001295684">
    <property type="component" value="Unassembled WGS sequence"/>
</dbReference>
<dbReference type="GO" id="GO:0005227">
    <property type="term" value="F:calcium-activated cation channel activity"/>
    <property type="evidence" value="ECO:0007669"/>
    <property type="project" value="InterPro"/>
</dbReference>